<evidence type="ECO:0000313" key="2">
    <source>
        <dbReference type="Proteomes" id="UP000054018"/>
    </source>
</evidence>
<evidence type="ECO:0000313" key="1">
    <source>
        <dbReference type="EMBL" id="KIK26845.1"/>
    </source>
</evidence>
<sequence>MHNTVYQANDGNIRWCTPGRDGQTALGCCRSLFSGLGENDSCLWDCLNFFYIIKSRQVTKISYP</sequence>
<keyword evidence="2" id="KW-1185">Reference proteome</keyword>
<gene>
    <name evidence="1" type="ORF">PISMIDRAFT_675471</name>
</gene>
<dbReference type="Proteomes" id="UP000054018">
    <property type="component" value="Unassembled WGS sequence"/>
</dbReference>
<dbReference type="AlphaFoldDB" id="A0A0C9YP48"/>
<dbReference type="EMBL" id="KN833699">
    <property type="protein sequence ID" value="KIK26845.1"/>
    <property type="molecule type" value="Genomic_DNA"/>
</dbReference>
<name>A0A0C9YP48_9AGAM</name>
<proteinExistence type="predicted"/>
<reference evidence="2" key="2">
    <citation type="submission" date="2015-01" db="EMBL/GenBank/DDBJ databases">
        <title>Evolutionary Origins and Diversification of the Mycorrhizal Mutualists.</title>
        <authorList>
            <consortium name="DOE Joint Genome Institute"/>
            <consortium name="Mycorrhizal Genomics Consortium"/>
            <person name="Kohler A."/>
            <person name="Kuo A."/>
            <person name="Nagy L.G."/>
            <person name="Floudas D."/>
            <person name="Copeland A."/>
            <person name="Barry K.W."/>
            <person name="Cichocki N."/>
            <person name="Veneault-Fourrey C."/>
            <person name="LaButti K."/>
            <person name="Lindquist E.A."/>
            <person name="Lipzen A."/>
            <person name="Lundell T."/>
            <person name="Morin E."/>
            <person name="Murat C."/>
            <person name="Riley R."/>
            <person name="Ohm R."/>
            <person name="Sun H."/>
            <person name="Tunlid A."/>
            <person name="Henrissat B."/>
            <person name="Grigoriev I.V."/>
            <person name="Hibbett D.S."/>
            <person name="Martin F."/>
        </authorList>
    </citation>
    <scope>NUCLEOTIDE SEQUENCE [LARGE SCALE GENOMIC DNA]</scope>
    <source>
        <strain evidence="2">441</strain>
    </source>
</reference>
<protein>
    <submittedName>
        <fullName evidence="1">Uncharacterized protein</fullName>
    </submittedName>
</protein>
<accession>A0A0C9YP48</accession>
<organism evidence="1 2">
    <name type="scientific">Pisolithus microcarpus 441</name>
    <dbReference type="NCBI Taxonomy" id="765257"/>
    <lineage>
        <taxon>Eukaryota</taxon>
        <taxon>Fungi</taxon>
        <taxon>Dikarya</taxon>
        <taxon>Basidiomycota</taxon>
        <taxon>Agaricomycotina</taxon>
        <taxon>Agaricomycetes</taxon>
        <taxon>Agaricomycetidae</taxon>
        <taxon>Boletales</taxon>
        <taxon>Sclerodermatineae</taxon>
        <taxon>Pisolithaceae</taxon>
        <taxon>Pisolithus</taxon>
    </lineage>
</organism>
<reference evidence="1 2" key="1">
    <citation type="submission" date="2014-04" db="EMBL/GenBank/DDBJ databases">
        <authorList>
            <consortium name="DOE Joint Genome Institute"/>
            <person name="Kuo A."/>
            <person name="Kohler A."/>
            <person name="Costa M.D."/>
            <person name="Nagy L.G."/>
            <person name="Floudas D."/>
            <person name="Copeland A."/>
            <person name="Barry K.W."/>
            <person name="Cichocki N."/>
            <person name="Veneault-Fourrey C."/>
            <person name="LaButti K."/>
            <person name="Lindquist E.A."/>
            <person name="Lipzen A."/>
            <person name="Lundell T."/>
            <person name="Morin E."/>
            <person name="Murat C."/>
            <person name="Sun H."/>
            <person name="Tunlid A."/>
            <person name="Henrissat B."/>
            <person name="Grigoriev I.V."/>
            <person name="Hibbett D.S."/>
            <person name="Martin F."/>
            <person name="Nordberg H.P."/>
            <person name="Cantor M.N."/>
            <person name="Hua S.X."/>
        </authorList>
    </citation>
    <scope>NUCLEOTIDE SEQUENCE [LARGE SCALE GENOMIC DNA]</scope>
    <source>
        <strain evidence="1 2">441</strain>
    </source>
</reference>
<dbReference type="HOGENOM" id="CLU_2868529_0_0_1"/>